<reference evidence="2 3" key="1">
    <citation type="submission" date="2016-10" db="EMBL/GenBank/DDBJ databases">
        <authorList>
            <person name="de Groot N.N."/>
        </authorList>
    </citation>
    <scope>NUCLEOTIDE SEQUENCE [LARGE SCALE GENOMIC DNA]</scope>
    <source>
        <strain evidence="2 3">CGMCC 1.10228</strain>
    </source>
</reference>
<dbReference type="Pfam" id="PF11072">
    <property type="entry name" value="DUF2859"/>
    <property type="match status" value="1"/>
</dbReference>
<dbReference type="OrthoDB" id="8560395at2"/>
<gene>
    <name evidence="2" type="ORF">SAMN04488136_11666</name>
</gene>
<dbReference type="Proteomes" id="UP000198854">
    <property type="component" value="Unassembled WGS sequence"/>
</dbReference>
<evidence type="ECO:0000256" key="1">
    <source>
        <dbReference type="SAM" id="SignalP"/>
    </source>
</evidence>
<feature type="signal peptide" evidence="1">
    <location>
        <begin position="1"/>
        <end position="19"/>
    </location>
</feature>
<dbReference type="STRING" id="861298.SAMN04488136_11666"/>
<sequence length="187" mass="20669">MRRLATLLLPIMFSPPALCALITVADAGGKPLSAYVEADLLQGMSTSMKLSDMQESAKQDLAREMTSLSPEKIRDKALQNIFPVISYALKPMHLTVDFEKPNKAVLNPVAVIGTDSSSRRWLNMNHTTLANMNAEVLLVEAQTIDDLKNYRTAYPALKIRVQPADHVKEKYGVPGYPVLVTNQGIFQ</sequence>
<dbReference type="RefSeq" id="WP_093275019.1">
    <property type="nucleotide sequence ID" value="NZ_FNDD01000016.1"/>
</dbReference>
<accession>A0A1G8CH39</accession>
<dbReference type="InterPro" id="IPR021300">
    <property type="entry name" value="Integr_conj_element_PFL4695"/>
</dbReference>
<protein>
    <submittedName>
        <fullName evidence="2">Integrating conjugative element protein, PFL_4695 family</fullName>
    </submittedName>
</protein>
<proteinExistence type="predicted"/>
<keyword evidence="1" id="KW-0732">Signal</keyword>
<keyword evidence="3" id="KW-1185">Reference proteome</keyword>
<dbReference type="EMBL" id="FNDD01000016">
    <property type="protein sequence ID" value="SDH44791.1"/>
    <property type="molecule type" value="Genomic_DNA"/>
</dbReference>
<name>A0A1G8CH39_9VIBR</name>
<feature type="chain" id="PRO_5011655268" evidence="1">
    <location>
        <begin position="20"/>
        <end position="187"/>
    </location>
</feature>
<dbReference type="NCBIfam" id="TIGR03765">
    <property type="entry name" value="ICE_PFL_4695"/>
    <property type="match status" value="1"/>
</dbReference>
<evidence type="ECO:0000313" key="2">
    <source>
        <dbReference type="EMBL" id="SDH44791.1"/>
    </source>
</evidence>
<evidence type="ECO:0000313" key="3">
    <source>
        <dbReference type="Proteomes" id="UP000198854"/>
    </source>
</evidence>
<dbReference type="AlphaFoldDB" id="A0A1G8CH39"/>
<organism evidence="2 3">
    <name type="scientific">Vibrio xiamenensis</name>
    <dbReference type="NCBI Taxonomy" id="861298"/>
    <lineage>
        <taxon>Bacteria</taxon>
        <taxon>Pseudomonadati</taxon>
        <taxon>Pseudomonadota</taxon>
        <taxon>Gammaproteobacteria</taxon>
        <taxon>Vibrionales</taxon>
        <taxon>Vibrionaceae</taxon>
        <taxon>Vibrio</taxon>
    </lineage>
</organism>